<proteinExistence type="predicted"/>
<dbReference type="Proteomes" id="UP001501490">
    <property type="component" value="Unassembled WGS sequence"/>
</dbReference>
<keyword evidence="2" id="KW-1185">Reference proteome</keyword>
<organism evidence="1 2">
    <name type="scientific">Microlunatus ginsengisoli</name>
    <dbReference type="NCBI Taxonomy" id="363863"/>
    <lineage>
        <taxon>Bacteria</taxon>
        <taxon>Bacillati</taxon>
        <taxon>Actinomycetota</taxon>
        <taxon>Actinomycetes</taxon>
        <taxon>Propionibacteriales</taxon>
        <taxon>Propionibacteriaceae</taxon>
        <taxon>Microlunatus</taxon>
    </lineage>
</organism>
<dbReference type="RefSeq" id="WP_344810163.1">
    <property type="nucleotide sequence ID" value="NZ_BAABAB010000057.1"/>
</dbReference>
<protein>
    <recommendedName>
        <fullName evidence="3">Arginase family protein</fullName>
    </recommendedName>
</protein>
<evidence type="ECO:0000313" key="1">
    <source>
        <dbReference type="EMBL" id="GAA3644053.1"/>
    </source>
</evidence>
<evidence type="ECO:0000313" key="2">
    <source>
        <dbReference type="Proteomes" id="UP001501490"/>
    </source>
</evidence>
<name>A0ABP7B0K6_9ACTN</name>
<reference evidence="2" key="1">
    <citation type="journal article" date="2019" name="Int. J. Syst. Evol. Microbiol.">
        <title>The Global Catalogue of Microorganisms (GCM) 10K type strain sequencing project: providing services to taxonomists for standard genome sequencing and annotation.</title>
        <authorList>
            <consortium name="The Broad Institute Genomics Platform"/>
            <consortium name="The Broad Institute Genome Sequencing Center for Infectious Disease"/>
            <person name="Wu L."/>
            <person name="Ma J."/>
        </authorList>
    </citation>
    <scope>NUCLEOTIDE SEQUENCE [LARGE SCALE GENOMIC DNA]</scope>
    <source>
        <strain evidence="2">JCM 16929</strain>
    </source>
</reference>
<evidence type="ECO:0008006" key="3">
    <source>
        <dbReference type="Google" id="ProtNLM"/>
    </source>
</evidence>
<sequence length="144" mass="15362">MIRSGLLDLLPATTTPNRVALLGMHDWTDPTLPAIAAELGLTLFAPDALRTTSNPALDWLAATGASKVAIHFDVDTIDANEIRLGLGADIGGLTSNQTRRLVTDIGRNVGVVALTIAEFIPRQVIHLQHILDGFPLHGDAERPC</sequence>
<comment type="caution">
    <text evidence="1">The sequence shown here is derived from an EMBL/GenBank/DDBJ whole genome shotgun (WGS) entry which is preliminary data.</text>
</comment>
<dbReference type="SUPFAM" id="SSF52768">
    <property type="entry name" value="Arginase/deacetylase"/>
    <property type="match status" value="1"/>
</dbReference>
<accession>A0ABP7B0K6</accession>
<dbReference type="Gene3D" id="3.40.800.10">
    <property type="entry name" value="Ureohydrolase domain"/>
    <property type="match status" value="1"/>
</dbReference>
<dbReference type="EMBL" id="BAABAB010000057">
    <property type="protein sequence ID" value="GAA3644053.1"/>
    <property type="molecule type" value="Genomic_DNA"/>
</dbReference>
<dbReference type="InterPro" id="IPR023696">
    <property type="entry name" value="Ureohydrolase_dom_sf"/>
</dbReference>
<gene>
    <name evidence="1" type="ORF">GCM10022236_53360</name>
</gene>